<dbReference type="Proteomes" id="UP001596113">
    <property type="component" value="Unassembled WGS sequence"/>
</dbReference>
<organism evidence="1 2">
    <name type="scientific">Cohnella soli</name>
    <dbReference type="NCBI Taxonomy" id="425005"/>
    <lineage>
        <taxon>Bacteria</taxon>
        <taxon>Bacillati</taxon>
        <taxon>Bacillota</taxon>
        <taxon>Bacilli</taxon>
        <taxon>Bacillales</taxon>
        <taxon>Paenibacillaceae</taxon>
        <taxon>Cohnella</taxon>
    </lineage>
</organism>
<proteinExistence type="predicted"/>
<evidence type="ECO:0000313" key="2">
    <source>
        <dbReference type="Proteomes" id="UP001596113"/>
    </source>
</evidence>
<reference evidence="2" key="1">
    <citation type="journal article" date="2019" name="Int. J. Syst. Evol. Microbiol.">
        <title>The Global Catalogue of Microorganisms (GCM) 10K type strain sequencing project: providing services to taxonomists for standard genome sequencing and annotation.</title>
        <authorList>
            <consortium name="The Broad Institute Genomics Platform"/>
            <consortium name="The Broad Institute Genome Sequencing Center for Infectious Disease"/>
            <person name="Wu L."/>
            <person name="Ma J."/>
        </authorList>
    </citation>
    <scope>NUCLEOTIDE SEQUENCE [LARGE SCALE GENOMIC DNA]</scope>
    <source>
        <strain evidence="2">CGMCC 1.18575</strain>
    </source>
</reference>
<accession>A0ABW0I3G7</accession>
<comment type="caution">
    <text evidence="1">The sequence shown here is derived from an EMBL/GenBank/DDBJ whole genome shotgun (WGS) entry which is preliminary data.</text>
</comment>
<keyword evidence="2" id="KW-1185">Reference proteome</keyword>
<dbReference type="EMBL" id="JBHSMI010000067">
    <property type="protein sequence ID" value="MFC5407374.1"/>
    <property type="molecule type" value="Genomic_DNA"/>
</dbReference>
<sequence length="17" mass="1988">MSCISMQIFNIALVVRY</sequence>
<name>A0ABW0I3G7_9BACL</name>
<protein>
    <submittedName>
        <fullName evidence="1">Uncharacterized protein</fullName>
    </submittedName>
</protein>
<gene>
    <name evidence="1" type="ORF">ACFPOF_31980</name>
</gene>
<dbReference type="RefSeq" id="WP_378140469.1">
    <property type="nucleotide sequence ID" value="NZ_JBHSMI010000067.1"/>
</dbReference>
<evidence type="ECO:0000313" key="1">
    <source>
        <dbReference type="EMBL" id="MFC5407374.1"/>
    </source>
</evidence>